<keyword evidence="2" id="KW-0413">Isomerase</keyword>
<dbReference type="InterPro" id="IPR050343">
    <property type="entry name" value="RsuA_PseudoU_synthase"/>
</dbReference>
<dbReference type="InterPro" id="IPR000748">
    <property type="entry name" value="PsdUridine_synth_RsuA/RluB/E/F"/>
</dbReference>
<feature type="domain" description="RNA-binding S4" evidence="4">
    <location>
        <begin position="7"/>
        <end position="66"/>
    </location>
</feature>
<dbReference type="Pfam" id="PF00849">
    <property type="entry name" value="PseudoU_synth_2"/>
    <property type="match status" value="1"/>
</dbReference>
<comment type="similarity">
    <text evidence="1">Belongs to the pseudouridine synthase RsuA family.</text>
</comment>
<organism evidence="5 6">
    <name type="scientific">Ruminococcus bovis</name>
    <dbReference type="NCBI Taxonomy" id="2564099"/>
    <lineage>
        <taxon>Bacteria</taxon>
        <taxon>Bacillati</taxon>
        <taxon>Bacillota</taxon>
        <taxon>Clostridia</taxon>
        <taxon>Eubacteriales</taxon>
        <taxon>Oscillospiraceae</taxon>
        <taxon>Ruminococcus</taxon>
    </lineage>
</organism>
<dbReference type="CDD" id="cd02870">
    <property type="entry name" value="PseudoU_synth_RsuA_like"/>
    <property type="match status" value="1"/>
</dbReference>
<dbReference type="Gene3D" id="3.30.70.580">
    <property type="entry name" value="Pseudouridine synthase I, catalytic domain, N-terminal subdomain"/>
    <property type="match status" value="1"/>
</dbReference>
<dbReference type="OrthoDB" id="9807213at2"/>
<dbReference type="Proteomes" id="UP000301475">
    <property type="component" value="Chromosome"/>
</dbReference>
<reference evidence="5 6" key="1">
    <citation type="submission" date="2019-04" db="EMBL/GenBank/DDBJ databases">
        <authorList>
            <person name="Embree M."/>
            <person name="Gaffney J.R."/>
        </authorList>
    </citation>
    <scope>NUCLEOTIDE SEQUENCE [LARGE SCALE GENOMIC DNA]</scope>
    <source>
        <strain evidence="5 6">JE7A12</strain>
    </source>
</reference>
<dbReference type="PANTHER" id="PTHR47683">
    <property type="entry name" value="PSEUDOURIDINE SYNTHASE FAMILY PROTEIN-RELATED"/>
    <property type="match status" value="1"/>
</dbReference>
<dbReference type="SUPFAM" id="SSF55174">
    <property type="entry name" value="Alpha-L RNA-binding motif"/>
    <property type="match status" value="1"/>
</dbReference>
<dbReference type="InterPro" id="IPR002942">
    <property type="entry name" value="S4_RNA-bd"/>
</dbReference>
<dbReference type="Gene3D" id="3.10.290.10">
    <property type="entry name" value="RNA-binding S4 domain"/>
    <property type="match status" value="1"/>
</dbReference>
<dbReference type="InterPro" id="IPR036986">
    <property type="entry name" value="S4_RNA-bd_sf"/>
</dbReference>
<dbReference type="SUPFAM" id="SSF55120">
    <property type="entry name" value="Pseudouridine synthase"/>
    <property type="match status" value="1"/>
</dbReference>
<dbReference type="SMART" id="SM00363">
    <property type="entry name" value="S4"/>
    <property type="match status" value="1"/>
</dbReference>
<accession>A0A4P8XZ56</accession>
<dbReference type="InterPro" id="IPR006145">
    <property type="entry name" value="PsdUridine_synth_RsuA/RluA"/>
</dbReference>
<dbReference type="InterPro" id="IPR042092">
    <property type="entry name" value="PsdUridine_s_RsuA/RluB/E/F_cat"/>
</dbReference>
<sequence>MAKKELVRLQKMMADCGVASRRKSEDLIRQGSVKVNGRVAVIGDKVDPVNDKVFVKGKRIKGTAMPKKRYIMLHKPRGYVTTMSDEMGRKCVAELVSDIEERVYPVGRLDRDSEGMLLMTNDGEFANTVTHPKKDIYKVYRVTVRPSISDEQVTQMMMGMTIDGYKTKPCEVRIITRQEGRVVLEILLHEGRNRQIRKMCEQLGLEVARLKRTAIGTVKLGMLKTGDWRDLTQKEIDKLVANPNPSSHSI</sequence>
<dbReference type="InterPro" id="IPR020103">
    <property type="entry name" value="PsdUridine_synth_cat_dom_sf"/>
</dbReference>
<dbReference type="AlphaFoldDB" id="A0A4P8XZ56"/>
<dbReference type="NCBIfam" id="TIGR00093">
    <property type="entry name" value="pseudouridine synthase"/>
    <property type="match status" value="1"/>
</dbReference>
<proteinExistence type="inferred from homology"/>
<evidence type="ECO:0000313" key="6">
    <source>
        <dbReference type="Proteomes" id="UP000301475"/>
    </source>
</evidence>
<dbReference type="Pfam" id="PF01479">
    <property type="entry name" value="S4"/>
    <property type="match status" value="1"/>
</dbReference>
<evidence type="ECO:0000259" key="4">
    <source>
        <dbReference type="SMART" id="SM00363"/>
    </source>
</evidence>
<dbReference type="FunFam" id="3.10.290.10:FF:000003">
    <property type="entry name" value="Pseudouridine synthase"/>
    <property type="match status" value="1"/>
</dbReference>
<keyword evidence="3" id="KW-0694">RNA-binding</keyword>
<dbReference type="CDD" id="cd00165">
    <property type="entry name" value="S4"/>
    <property type="match status" value="1"/>
</dbReference>
<dbReference type="EMBL" id="CP039381">
    <property type="protein sequence ID" value="QCT07390.1"/>
    <property type="molecule type" value="Genomic_DNA"/>
</dbReference>
<dbReference type="GO" id="GO:0003723">
    <property type="term" value="F:RNA binding"/>
    <property type="evidence" value="ECO:0007669"/>
    <property type="project" value="UniProtKB-KW"/>
</dbReference>
<evidence type="ECO:0000256" key="1">
    <source>
        <dbReference type="ARBA" id="ARBA00008348"/>
    </source>
</evidence>
<keyword evidence="6" id="KW-1185">Reference proteome</keyword>
<evidence type="ECO:0000256" key="3">
    <source>
        <dbReference type="PROSITE-ProRule" id="PRU00182"/>
    </source>
</evidence>
<dbReference type="InterPro" id="IPR020094">
    <property type="entry name" value="TruA/RsuA/RluB/E/F_N"/>
</dbReference>
<protein>
    <submittedName>
        <fullName evidence="5">rRNA pseudouridine synthase</fullName>
    </submittedName>
</protein>
<dbReference type="PROSITE" id="PS50889">
    <property type="entry name" value="S4"/>
    <property type="match status" value="1"/>
</dbReference>
<dbReference type="Gene3D" id="3.30.70.1560">
    <property type="entry name" value="Alpha-L RNA-binding motif"/>
    <property type="match status" value="1"/>
</dbReference>
<name>A0A4P8XZ56_9FIRM</name>
<dbReference type="PANTHER" id="PTHR47683:SF2">
    <property type="entry name" value="RNA-BINDING S4 DOMAIN-CONTAINING PROTEIN"/>
    <property type="match status" value="1"/>
</dbReference>
<evidence type="ECO:0000313" key="5">
    <source>
        <dbReference type="EMBL" id="QCT07390.1"/>
    </source>
</evidence>
<evidence type="ECO:0000256" key="2">
    <source>
        <dbReference type="ARBA" id="ARBA00023235"/>
    </source>
</evidence>
<dbReference type="RefSeq" id="WP_022505473.1">
    <property type="nucleotide sequence ID" value="NZ_CP039381.1"/>
</dbReference>
<gene>
    <name evidence="5" type="ORF">E5Z56_08480</name>
</gene>
<dbReference type="GO" id="GO:0120159">
    <property type="term" value="F:rRNA pseudouridine synthase activity"/>
    <property type="evidence" value="ECO:0007669"/>
    <property type="project" value="UniProtKB-ARBA"/>
</dbReference>
<dbReference type="KEGG" id="ruj:E5Z56_08480"/>
<dbReference type="GO" id="GO:0000455">
    <property type="term" value="P:enzyme-directed rRNA pseudouridine synthesis"/>
    <property type="evidence" value="ECO:0007669"/>
    <property type="project" value="UniProtKB-ARBA"/>
</dbReference>